<evidence type="ECO:0000313" key="1">
    <source>
        <dbReference type="EMBL" id="MFC7338816.1"/>
    </source>
</evidence>
<proteinExistence type="predicted"/>
<dbReference type="EMBL" id="JBHTBS010000010">
    <property type="protein sequence ID" value="MFC7338816.1"/>
    <property type="molecule type" value="Genomic_DNA"/>
</dbReference>
<keyword evidence="2" id="KW-1185">Reference proteome</keyword>
<accession>A0ABW2LBE8</accession>
<gene>
    <name evidence="1" type="ORF">ACFQY0_16590</name>
</gene>
<dbReference type="Proteomes" id="UP001596472">
    <property type="component" value="Unassembled WGS sequence"/>
</dbReference>
<sequence>MWTPDDTYAITRIDLPRVGTHGWQVRMQRRGRRYGKFFADRQCGGTRRAYEEAKSWRDRLIEELEEEAGARVCLKSVRNSSGVVGVSKVVVSASNGASYHFWQATWCPAPGERRCVKFSVKRHGDRQAFQLAVEARREGVGMVD</sequence>
<comment type="caution">
    <text evidence="1">The sequence shown here is derived from an EMBL/GenBank/DDBJ whole genome shotgun (WGS) entry which is preliminary data.</text>
</comment>
<dbReference type="RefSeq" id="WP_379714681.1">
    <property type="nucleotide sequence ID" value="NZ_JBHTBS010000010.1"/>
</dbReference>
<dbReference type="Gene3D" id="1.20.5.2050">
    <property type="match status" value="1"/>
</dbReference>
<evidence type="ECO:0000313" key="2">
    <source>
        <dbReference type="Proteomes" id="UP001596472"/>
    </source>
</evidence>
<organism evidence="1 2">
    <name type="scientific">Haloferula chungangensis</name>
    <dbReference type="NCBI Taxonomy" id="1048331"/>
    <lineage>
        <taxon>Bacteria</taxon>
        <taxon>Pseudomonadati</taxon>
        <taxon>Verrucomicrobiota</taxon>
        <taxon>Verrucomicrobiia</taxon>
        <taxon>Verrucomicrobiales</taxon>
        <taxon>Verrucomicrobiaceae</taxon>
        <taxon>Haloferula</taxon>
    </lineage>
</organism>
<reference evidence="2" key="1">
    <citation type="journal article" date="2019" name="Int. J. Syst. Evol. Microbiol.">
        <title>The Global Catalogue of Microorganisms (GCM) 10K type strain sequencing project: providing services to taxonomists for standard genome sequencing and annotation.</title>
        <authorList>
            <consortium name="The Broad Institute Genomics Platform"/>
            <consortium name="The Broad Institute Genome Sequencing Center for Infectious Disease"/>
            <person name="Wu L."/>
            <person name="Ma J."/>
        </authorList>
    </citation>
    <scope>NUCLEOTIDE SEQUENCE [LARGE SCALE GENOMIC DNA]</scope>
    <source>
        <strain evidence="2">CGMCC 4.1467</strain>
    </source>
</reference>
<name>A0ABW2LBE8_9BACT</name>
<protein>
    <recommendedName>
        <fullName evidence="3">AP2 domain-containing protein</fullName>
    </recommendedName>
</protein>
<evidence type="ECO:0008006" key="3">
    <source>
        <dbReference type="Google" id="ProtNLM"/>
    </source>
</evidence>